<dbReference type="InterPro" id="IPR025659">
    <property type="entry name" value="Tubby-like_C"/>
</dbReference>
<accession>A0A9Q0JQZ7</accession>
<dbReference type="Gene3D" id="2.40.160.200">
    <property type="entry name" value="LURP1-related"/>
    <property type="match status" value="2"/>
</dbReference>
<comment type="similarity">
    <text evidence="1">Belongs to the LOR family.</text>
</comment>
<sequence length="455" mass="50682">MGFNHSKESNRTLTKLTFYHNLCFLLIMAQPSGAPSPYPIAIIGSQYCAPYPIDLAIVRKIMTIADGNFAVTDMNGSVIFTVKEKLLTFLHERMTIRDAAGNPIVTLRKKAMTAHSRWQAFRGDSIEAKDLLFDAKTHSMFQLKTKLDVFLANNTDQRRSCVVYAGDEHSNTVVAQMHKKHSAASILLGKDHFSVTVYPNIDYAFIVALIVILDDINHASKDAGSSGGWDFDIIQLHIYLISPTMAQATNAIISPQYRSPHPIELAIVTKIVPFAGSYLQVKDPNGNIIFTVKYNRLVWLHGYAKTIFDAAGNPVVTLRRKSNCVNWSPTYAQAMTLHSRWKAFRGDGKDSKDLLFRVNMHSVFNMSKTLDVFLANNTAKEVCDFKVKASLSSRSCTVYAGDEGSSTTAVVAQMHKQRTSLFFGRIDLMINVYPNVDYAFIVALMVILDDIGSSD</sequence>
<dbReference type="Proteomes" id="UP001141552">
    <property type="component" value="Unassembled WGS sequence"/>
</dbReference>
<gene>
    <name evidence="2" type="ORF">Tsubulata_045229</name>
</gene>
<organism evidence="2 3">
    <name type="scientific">Turnera subulata</name>
    <dbReference type="NCBI Taxonomy" id="218843"/>
    <lineage>
        <taxon>Eukaryota</taxon>
        <taxon>Viridiplantae</taxon>
        <taxon>Streptophyta</taxon>
        <taxon>Embryophyta</taxon>
        <taxon>Tracheophyta</taxon>
        <taxon>Spermatophyta</taxon>
        <taxon>Magnoliopsida</taxon>
        <taxon>eudicotyledons</taxon>
        <taxon>Gunneridae</taxon>
        <taxon>Pentapetalae</taxon>
        <taxon>rosids</taxon>
        <taxon>fabids</taxon>
        <taxon>Malpighiales</taxon>
        <taxon>Passifloraceae</taxon>
        <taxon>Turnera</taxon>
    </lineage>
</organism>
<reference evidence="2" key="2">
    <citation type="journal article" date="2023" name="Plants (Basel)">
        <title>Annotation of the Turnera subulata (Passifloraceae) Draft Genome Reveals the S-Locus Evolved after the Divergence of Turneroideae from Passifloroideae in a Stepwise Manner.</title>
        <authorList>
            <person name="Henning P.M."/>
            <person name="Roalson E.H."/>
            <person name="Mir W."/>
            <person name="McCubbin A.G."/>
            <person name="Shore J.S."/>
        </authorList>
    </citation>
    <scope>NUCLEOTIDE SEQUENCE</scope>
    <source>
        <strain evidence="2">F60SS</strain>
    </source>
</reference>
<evidence type="ECO:0000313" key="2">
    <source>
        <dbReference type="EMBL" id="KAJ4849600.1"/>
    </source>
</evidence>
<dbReference type="OrthoDB" id="97518at2759"/>
<dbReference type="PANTHER" id="PTHR31087">
    <property type="match status" value="1"/>
</dbReference>
<dbReference type="InterPro" id="IPR038595">
    <property type="entry name" value="LOR_sf"/>
</dbReference>
<evidence type="ECO:0000313" key="3">
    <source>
        <dbReference type="Proteomes" id="UP001141552"/>
    </source>
</evidence>
<dbReference type="PANTHER" id="PTHR31087:SF73">
    <property type="entry name" value="GTP BINDING PROTEIN"/>
    <property type="match status" value="1"/>
</dbReference>
<proteinExistence type="inferred from homology"/>
<name>A0A9Q0JQZ7_9ROSI</name>
<dbReference type="SUPFAM" id="SSF54518">
    <property type="entry name" value="Tubby C-terminal domain-like"/>
    <property type="match status" value="2"/>
</dbReference>
<dbReference type="InterPro" id="IPR007612">
    <property type="entry name" value="LOR"/>
</dbReference>
<reference evidence="2" key="1">
    <citation type="submission" date="2022-02" db="EMBL/GenBank/DDBJ databases">
        <authorList>
            <person name="Henning P.M."/>
            <person name="McCubbin A.G."/>
            <person name="Shore J.S."/>
        </authorList>
    </citation>
    <scope>NUCLEOTIDE SEQUENCE</scope>
    <source>
        <strain evidence="2">F60SS</strain>
        <tissue evidence="2">Leaves</tissue>
    </source>
</reference>
<protein>
    <recommendedName>
        <fullName evidence="4">Protein LURP-one-related 15</fullName>
    </recommendedName>
</protein>
<dbReference type="EMBL" id="JAKUCV010000546">
    <property type="protein sequence ID" value="KAJ4849600.1"/>
    <property type="molecule type" value="Genomic_DNA"/>
</dbReference>
<dbReference type="AlphaFoldDB" id="A0A9Q0JQZ7"/>
<dbReference type="Pfam" id="PF04525">
    <property type="entry name" value="LOR"/>
    <property type="match status" value="2"/>
</dbReference>
<feature type="non-terminal residue" evidence="2">
    <location>
        <position position="455"/>
    </location>
</feature>
<evidence type="ECO:0000256" key="1">
    <source>
        <dbReference type="ARBA" id="ARBA00005437"/>
    </source>
</evidence>
<evidence type="ECO:0008006" key="4">
    <source>
        <dbReference type="Google" id="ProtNLM"/>
    </source>
</evidence>
<keyword evidence="3" id="KW-1185">Reference proteome</keyword>
<comment type="caution">
    <text evidence="2">The sequence shown here is derived from an EMBL/GenBank/DDBJ whole genome shotgun (WGS) entry which is preliminary data.</text>
</comment>